<dbReference type="SMART" id="SM00530">
    <property type="entry name" value="HTH_XRE"/>
    <property type="match status" value="1"/>
</dbReference>
<dbReference type="InterPro" id="IPR050807">
    <property type="entry name" value="TransReg_Diox_bact_type"/>
</dbReference>
<evidence type="ECO:0000313" key="5">
    <source>
        <dbReference type="EMBL" id="HIZ88357.1"/>
    </source>
</evidence>
<dbReference type="GO" id="GO:0005829">
    <property type="term" value="C:cytosol"/>
    <property type="evidence" value="ECO:0007669"/>
    <property type="project" value="TreeGrafter"/>
</dbReference>
<comment type="caution">
    <text evidence="5">The sequence shown here is derived from an EMBL/GenBank/DDBJ whole genome shotgun (WGS) entry which is preliminary data.</text>
</comment>
<dbReference type="PANTHER" id="PTHR46797:SF23">
    <property type="entry name" value="HTH-TYPE TRANSCRIPTIONAL REGULATOR SUTR"/>
    <property type="match status" value="1"/>
</dbReference>
<evidence type="ECO:0000256" key="3">
    <source>
        <dbReference type="ARBA" id="ARBA00023163"/>
    </source>
</evidence>
<dbReference type="CDD" id="cd00093">
    <property type="entry name" value="HTH_XRE"/>
    <property type="match status" value="1"/>
</dbReference>
<dbReference type="AlphaFoldDB" id="A0A9D2KB29"/>
<accession>A0A9D2KB29</accession>
<name>A0A9D2KB29_9BACT</name>
<evidence type="ECO:0000259" key="4">
    <source>
        <dbReference type="PROSITE" id="PS50943"/>
    </source>
</evidence>
<keyword evidence="2" id="KW-0238">DNA-binding</keyword>
<dbReference type="Gene3D" id="1.10.260.40">
    <property type="entry name" value="lambda repressor-like DNA-binding domains"/>
    <property type="match status" value="1"/>
</dbReference>
<dbReference type="Pfam" id="PF01381">
    <property type="entry name" value="HTH_3"/>
    <property type="match status" value="1"/>
</dbReference>
<feature type="domain" description="HTH cro/C1-type" evidence="4">
    <location>
        <begin position="11"/>
        <end position="65"/>
    </location>
</feature>
<evidence type="ECO:0000256" key="2">
    <source>
        <dbReference type="ARBA" id="ARBA00023125"/>
    </source>
</evidence>
<reference evidence="5" key="2">
    <citation type="submission" date="2021-04" db="EMBL/GenBank/DDBJ databases">
        <authorList>
            <person name="Gilroy R."/>
        </authorList>
    </citation>
    <scope>NUCLEOTIDE SEQUENCE</scope>
    <source>
        <strain evidence="5">ChiW4-1371</strain>
    </source>
</reference>
<dbReference type="PROSITE" id="PS50943">
    <property type="entry name" value="HTH_CROC1"/>
    <property type="match status" value="1"/>
</dbReference>
<evidence type="ECO:0000256" key="1">
    <source>
        <dbReference type="ARBA" id="ARBA00023015"/>
    </source>
</evidence>
<dbReference type="Proteomes" id="UP000824176">
    <property type="component" value="Unassembled WGS sequence"/>
</dbReference>
<dbReference type="GO" id="GO:0003700">
    <property type="term" value="F:DNA-binding transcription factor activity"/>
    <property type="evidence" value="ECO:0007669"/>
    <property type="project" value="TreeGrafter"/>
</dbReference>
<evidence type="ECO:0000313" key="6">
    <source>
        <dbReference type="Proteomes" id="UP000824176"/>
    </source>
</evidence>
<proteinExistence type="predicted"/>
<dbReference type="PANTHER" id="PTHR46797">
    <property type="entry name" value="HTH-TYPE TRANSCRIPTIONAL REGULATOR"/>
    <property type="match status" value="1"/>
</dbReference>
<protein>
    <submittedName>
        <fullName evidence="5">Helix-turn-helix transcriptional regulator</fullName>
    </submittedName>
</protein>
<dbReference type="EMBL" id="DXAQ01000004">
    <property type="protein sequence ID" value="HIZ88357.1"/>
    <property type="molecule type" value="Genomic_DNA"/>
</dbReference>
<keyword evidence="1" id="KW-0805">Transcription regulation</keyword>
<dbReference type="SUPFAM" id="SSF47413">
    <property type="entry name" value="lambda repressor-like DNA-binding domains"/>
    <property type="match status" value="1"/>
</dbReference>
<keyword evidence="3" id="KW-0804">Transcription</keyword>
<organism evidence="5 6">
    <name type="scientific">Candidatus Mucispirillum faecigallinarum</name>
    <dbReference type="NCBI Taxonomy" id="2838699"/>
    <lineage>
        <taxon>Bacteria</taxon>
        <taxon>Pseudomonadati</taxon>
        <taxon>Deferribacterota</taxon>
        <taxon>Deferribacteres</taxon>
        <taxon>Deferribacterales</taxon>
        <taxon>Mucispirillaceae</taxon>
        <taxon>Mucispirillum</taxon>
    </lineage>
</organism>
<sequence>MSLLKIFSFNVKKFRQIRKLSQEKLAEISNLHRTYISDIECGRRNVSIENIEKIANALQIDAYLLLKDVKNND</sequence>
<reference evidence="5" key="1">
    <citation type="journal article" date="2021" name="PeerJ">
        <title>Extensive microbial diversity within the chicken gut microbiome revealed by metagenomics and culture.</title>
        <authorList>
            <person name="Gilroy R."/>
            <person name="Ravi A."/>
            <person name="Getino M."/>
            <person name="Pursley I."/>
            <person name="Horton D.L."/>
            <person name="Alikhan N.F."/>
            <person name="Baker D."/>
            <person name="Gharbi K."/>
            <person name="Hall N."/>
            <person name="Watson M."/>
            <person name="Adriaenssens E.M."/>
            <person name="Foster-Nyarko E."/>
            <person name="Jarju S."/>
            <person name="Secka A."/>
            <person name="Antonio M."/>
            <person name="Oren A."/>
            <person name="Chaudhuri R.R."/>
            <person name="La Ragione R."/>
            <person name="Hildebrand F."/>
            <person name="Pallen M.J."/>
        </authorList>
    </citation>
    <scope>NUCLEOTIDE SEQUENCE</scope>
    <source>
        <strain evidence="5">ChiW4-1371</strain>
    </source>
</reference>
<dbReference type="InterPro" id="IPR001387">
    <property type="entry name" value="Cro/C1-type_HTH"/>
</dbReference>
<dbReference type="GO" id="GO:0003677">
    <property type="term" value="F:DNA binding"/>
    <property type="evidence" value="ECO:0007669"/>
    <property type="project" value="UniProtKB-KW"/>
</dbReference>
<dbReference type="InterPro" id="IPR010982">
    <property type="entry name" value="Lambda_DNA-bd_dom_sf"/>
</dbReference>
<gene>
    <name evidence="5" type="ORF">H9804_00280</name>
</gene>